<dbReference type="PRINTS" id="PR01576">
    <property type="entry name" value="PDEFORMYLASE"/>
</dbReference>
<keyword evidence="3" id="KW-0479">Metal-binding</keyword>
<dbReference type="InterPro" id="IPR023635">
    <property type="entry name" value="Peptide_deformylase"/>
</dbReference>
<dbReference type="CDD" id="cd00487">
    <property type="entry name" value="Pep_deformylase"/>
    <property type="match status" value="1"/>
</dbReference>
<dbReference type="HAMAP" id="MF_00163">
    <property type="entry name" value="Pep_deformylase"/>
    <property type="match status" value="1"/>
</dbReference>
<organism evidence="4 5">
    <name type="scientific">Candidatus Allocopromorpha excrementigallinarum</name>
    <dbReference type="NCBI Taxonomy" id="2840742"/>
    <lineage>
        <taxon>Bacteria</taxon>
        <taxon>Bacillati</taxon>
        <taxon>Bacillota</taxon>
        <taxon>Clostridia</taxon>
        <taxon>Eubacteriales</taxon>
        <taxon>Eubacteriaceae</taxon>
        <taxon>Eubacteriaceae incertae sedis</taxon>
        <taxon>Candidatus Allocopromorpha</taxon>
    </lineage>
</organism>
<feature type="active site" evidence="3">
    <location>
        <position position="135"/>
    </location>
</feature>
<feature type="binding site" evidence="3">
    <location>
        <position position="138"/>
    </location>
    <ligand>
        <name>Fe cation</name>
        <dbReference type="ChEBI" id="CHEBI:24875"/>
    </ligand>
</feature>
<dbReference type="GO" id="GO:0042586">
    <property type="term" value="F:peptide deformylase activity"/>
    <property type="evidence" value="ECO:0007669"/>
    <property type="project" value="UniProtKB-UniRule"/>
</dbReference>
<proteinExistence type="inferred from homology"/>
<dbReference type="PANTHER" id="PTHR10458">
    <property type="entry name" value="PEPTIDE DEFORMYLASE"/>
    <property type="match status" value="1"/>
</dbReference>
<comment type="function">
    <text evidence="3">Removes the formyl group from the N-terminal Met of newly synthesized proteins. Requires at least a dipeptide for an efficient rate of reaction. N-terminal L-methionine is a prerequisite for activity but the enzyme has broad specificity at other positions.</text>
</comment>
<protein>
    <recommendedName>
        <fullName evidence="3">Peptide deformylase</fullName>
        <shortName evidence="3">PDF</shortName>
        <ecNumber evidence="3">3.5.1.88</ecNumber>
    </recommendedName>
    <alternativeName>
        <fullName evidence="3">Polypeptide deformylase</fullName>
    </alternativeName>
</protein>
<evidence type="ECO:0000313" key="4">
    <source>
        <dbReference type="EMBL" id="HIU25546.1"/>
    </source>
</evidence>
<accession>A0A9D1HZF5</accession>
<keyword evidence="3" id="KW-0648">Protein biosynthesis</keyword>
<evidence type="ECO:0000256" key="3">
    <source>
        <dbReference type="HAMAP-Rule" id="MF_00163"/>
    </source>
</evidence>
<comment type="similarity">
    <text evidence="1 3">Belongs to the polypeptide deformylase family.</text>
</comment>
<comment type="caution">
    <text evidence="4">The sequence shown here is derived from an EMBL/GenBank/DDBJ whole genome shotgun (WGS) entry which is preliminary data.</text>
</comment>
<dbReference type="Gene3D" id="3.90.45.10">
    <property type="entry name" value="Peptide deformylase"/>
    <property type="match status" value="1"/>
</dbReference>
<dbReference type="PANTHER" id="PTHR10458:SF22">
    <property type="entry name" value="PEPTIDE DEFORMYLASE"/>
    <property type="match status" value="1"/>
</dbReference>
<dbReference type="InterPro" id="IPR036821">
    <property type="entry name" value="Peptide_deformylase_sf"/>
</dbReference>
<dbReference type="GO" id="GO:0046872">
    <property type="term" value="F:metal ion binding"/>
    <property type="evidence" value="ECO:0007669"/>
    <property type="project" value="UniProtKB-KW"/>
</dbReference>
<keyword evidence="2 3" id="KW-0408">Iron</keyword>
<feature type="binding site" evidence="3">
    <location>
        <position position="134"/>
    </location>
    <ligand>
        <name>Fe cation</name>
        <dbReference type="ChEBI" id="CHEBI:24875"/>
    </ligand>
</feature>
<dbReference type="AlphaFoldDB" id="A0A9D1HZF5"/>
<dbReference type="GO" id="GO:0006412">
    <property type="term" value="P:translation"/>
    <property type="evidence" value="ECO:0007669"/>
    <property type="project" value="UniProtKB-UniRule"/>
</dbReference>
<name>A0A9D1HZF5_9FIRM</name>
<dbReference type="Proteomes" id="UP000824090">
    <property type="component" value="Unassembled WGS sequence"/>
</dbReference>
<dbReference type="NCBIfam" id="TIGR00079">
    <property type="entry name" value="pept_deformyl"/>
    <property type="match status" value="1"/>
</dbReference>
<keyword evidence="3 4" id="KW-0378">Hydrolase</keyword>
<evidence type="ECO:0000313" key="5">
    <source>
        <dbReference type="Proteomes" id="UP000824090"/>
    </source>
</evidence>
<dbReference type="SUPFAM" id="SSF56420">
    <property type="entry name" value="Peptide deformylase"/>
    <property type="match status" value="1"/>
</dbReference>
<reference evidence="4" key="1">
    <citation type="submission" date="2020-10" db="EMBL/GenBank/DDBJ databases">
        <authorList>
            <person name="Gilroy R."/>
        </authorList>
    </citation>
    <scope>NUCLEOTIDE SEQUENCE</scope>
    <source>
        <strain evidence="4">ChiHcec3-6078</strain>
    </source>
</reference>
<dbReference type="Pfam" id="PF01327">
    <property type="entry name" value="Pep_deformylase"/>
    <property type="match status" value="1"/>
</dbReference>
<comment type="catalytic activity">
    <reaction evidence="3">
        <text>N-terminal N-formyl-L-methionyl-[peptide] + H2O = N-terminal L-methionyl-[peptide] + formate</text>
        <dbReference type="Rhea" id="RHEA:24420"/>
        <dbReference type="Rhea" id="RHEA-COMP:10639"/>
        <dbReference type="Rhea" id="RHEA-COMP:10640"/>
        <dbReference type="ChEBI" id="CHEBI:15377"/>
        <dbReference type="ChEBI" id="CHEBI:15740"/>
        <dbReference type="ChEBI" id="CHEBI:49298"/>
        <dbReference type="ChEBI" id="CHEBI:64731"/>
        <dbReference type="EC" id="3.5.1.88"/>
    </reaction>
</comment>
<reference evidence="4" key="2">
    <citation type="journal article" date="2021" name="PeerJ">
        <title>Extensive microbial diversity within the chicken gut microbiome revealed by metagenomics and culture.</title>
        <authorList>
            <person name="Gilroy R."/>
            <person name="Ravi A."/>
            <person name="Getino M."/>
            <person name="Pursley I."/>
            <person name="Horton D.L."/>
            <person name="Alikhan N.F."/>
            <person name="Baker D."/>
            <person name="Gharbi K."/>
            <person name="Hall N."/>
            <person name="Watson M."/>
            <person name="Adriaenssens E.M."/>
            <person name="Foster-Nyarko E."/>
            <person name="Jarju S."/>
            <person name="Secka A."/>
            <person name="Antonio M."/>
            <person name="Oren A."/>
            <person name="Chaudhuri R.R."/>
            <person name="La Ragione R."/>
            <person name="Hildebrand F."/>
            <person name="Pallen M.J."/>
        </authorList>
    </citation>
    <scope>NUCLEOTIDE SEQUENCE</scope>
    <source>
        <strain evidence="4">ChiHcec3-6078</strain>
    </source>
</reference>
<evidence type="ECO:0000256" key="1">
    <source>
        <dbReference type="ARBA" id="ARBA00010759"/>
    </source>
</evidence>
<gene>
    <name evidence="3 4" type="primary">def</name>
    <name evidence="4" type="ORF">IAC50_03465</name>
</gene>
<dbReference type="NCBIfam" id="NF001159">
    <property type="entry name" value="PRK00150.1-3"/>
    <property type="match status" value="1"/>
</dbReference>
<dbReference type="PIRSF" id="PIRSF004749">
    <property type="entry name" value="Pep_def"/>
    <property type="match status" value="1"/>
</dbReference>
<dbReference type="EMBL" id="DVMP01000070">
    <property type="protein sequence ID" value="HIU25546.1"/>
    <property type="molecule type" value="Genomic_DNA"/>
</dbReference>
<dbReference type="EC" id="3.5.1.88" evidence="3"/>
<evidence type="ECO:0000256" key="2">
    <source>
        <dbReference type="ARBA" id="ARBA00023004"/>
    </source>
</evidence>
<feature type="binding site" evidence="3">
    <location>
        <position position="92"/>
    </location>
    <ligand>
        <name>Fe cation</name>
        <dbReference type="ChEBI" id="CHEBI:24875"/>
    </ligand>
</feature>
<comment type="cofactor">
    <cofactor evidence="3">
        <name>Fe(2+)</name>
        <dbReference type="ChEBI" id="CHEBI:29033"/>
    </cofactor>
    <text evidence="3">Binds 1 Fe(2+) ion.</text>
</comment>
<sequence length="160" mass="18280">MALRTIIQRGEEREDWLRKRSRPVDKVDDRIKTIMDDMVETMREAKGAGLAAPQVGILRRMFVAEPEPGKLYYFINPEIISSEGARDSEEGCLSVPGYGGVVERPERITIKGLDREGKEQEYTFEGFYASVMCHEYDHLDGILYTDKAKAVQELDSDEEE</sequence>